<keyword evidence="3" id="KW-1185">Reference proteome</keyword>
<dbReference type="AlphaFoldDB" id="I0I0V1"/>
<feature type="transmembrane region" description="Helical" evidence="1">
    <location>
        <begin position="92"/>
        <end position="113"/>
    </location>
</feature>
<dbReference type="OrthoDB" id="163172at2"/>
<sequence length="116" mass="12824">MKGILIRWIVLAIAFGITTSLVPGIHFEGDLLTLFFVSAVLGLLMAVLRPILVLLTCPFVILTFGLFIFVINTLMLYITAWIFPNSLRIDTFWWALLASIIMGIIATVLGAILGEE</sequence>
<dbReference type="KEGG" id="cap:CLDAP_08490"/>
<protein>
    <recommendedName>
        <fullName evidence="4">Phage holin family protein</fullName>
    </recommendedName>
</protein>
<name>I0I0V1_CALAS</name>
<dbReference type="STRING" id="926550.CLDAP_08490"/>
<reference evidence="2 3" key="1">
    <citation type="submission" date="2012-02" db="EMBL/GenBank/DDBJ databases">
        <title>Complete genome sequence of Caldilinea aerophila DSM 14535 (= NBRC 102666).</title>
        <authorList>
            <person name="Oguchi A."/>
            <person name="Hosoyama A."/>
            <person name="Sekine M."/>
            <person name="Fukai R."/>
            <person name="Kato Y."/>
            <person name="Nakamura S."/>
            <person name="Hanada S."/>
            <person name="Yamazaki S."/>
            <person name="Fujita N."/>
        </authorList>
    </citation>
    <scope>NUCLEOTIDE SEQUENCE [LARGE SCALE GENOMIC DNA]</scope>
    <source>
        <strain evidence="3">DSM 14535 / JCM 11387 / NBRC 104270 / STL-6-O1</strain>
    </source>
</reference>
<keyword evidence="1" id="KW-1133">Transmembrane helix</keyword>
<keyword evidence="1" id="KW-0812">Transmembrane</keyword>
<dbReference type="eggNOG" id="COG1950">
    <property type="taxonomic scope" value="Bacteria"/>
</dbReference>
<feature type="transmembrane region" description="Helical" evidence="1">
    <location>
        <begin position="59"/>
        <end position="80"/>
    </location>
</feature>
<dbReference type="Pfam" id="PF04020">
    <property type="entry name" value="Phage_holin_4_2"/>
    <property type="match status" value="1"/>
</dbReference>
<feature type="transmembrane region" description="Helical" evidence="1">
    <location>
        <begin position="5"/>
        <end position="25"/>
    </location>
</feature>
<evidence type="ECO:0000256" key="1">
    <source>
        <dbReference type="SAM" id="Phobius"/>
    </source>
</evidence>
<dbReference type="InterPro" id="IPR007165">
    <property type="entry name" value="Phage_holin_4_2"/>
</dbReference>
<dbReference type="RefSeq" id="WP_014432129.1">
    <property type="nucleotide sequence ID" value="NC_017079.1"/>
</dbReference>
<dbReference type="HOGENOM" id="CLU_120441_0_1_0"/>
<evidence type="ECO:0000313" key="3">
    <source>
        <dbReference type="Proteomes" id="UP000007880"/>
    </source>
</evidence>
<dbReference type="EMBL" id="AP012337">
    <property type="protein sequence ID" value="BAL98888.1"/>
    <property type="molecule type" value="Genomic_DNA"/>
</dbReference>
<gene>
    <name evidence="2" type="ordered locus">CLDAP_08490</name>
</gene>
<proteinExistence type="predicted"/>
<dbReference type="PANTHER" id="PTHR37309">
    <property type="entry name" value="SLR0284 PROTEIN"/>
    <property type="match status" value="1"/>
</dbReference>
<dbReference type="Proteomes" id="UP000007880">
    <property type="component" value="Chromosome"/>
</dbReference>
<evidence type="ECO:0000313" key="2">
    <source>
        <dbReference type="EMBL" id="BAL98888.1"/>
    </source>
</evidence>
<evidence type="ECO:0008006" key="4">
    <source>
        <dbReference type="Google" id="ProtNLM"/>
    </source>
</evidence>
<feature type="transmembrane region" description="Helical" evidence="1">
    <location>
        <begin position="31"/>
        <end position="52"/>
    </location>
</feature>
<dbReference type="PANTHER" id="PTHR37309:SF1">
    <property type="entry name" value="SLR0284 PROTEIN"/>
    <property type="match status" value="1"/>
</dbReference>
<accession>I0I0V1</accession>
<organism evidence="2 3">
    <name type="scientific">Caldilinea aerophila (strain DSM 14535 / JCM 11387 / NBRC 104270 / STL-6-O1)</name>
    <dbReference type="NCBI Taxonomy" id="926550"/>
    <lineage>
        <taxon>Bacteria</taxon>
        <taxon>Bacillati</taxon>
        <taxon>Chloroflexota</taxon>
        <taxon>Caldilineae</taxon>
        <taxon>Caldilineales</taxon>
        <taxon>Caldilineaceae</taxon>
        <taxon>Caldilinea</taxon>
    </lineage>
</organism>
<keyword evidence="1" id="KW-0472">Membrane</keyword>